<dbReference type="EMBL" id="DF142902">
    <property type="protein sequence ID" value="GAA48674.1"/>
    <property type="molecule type" value="Genomic_DNA"/>
</dbReference>
<name>G7Y6T9_CLOSI</name>
<evidence type="ECO:0000313" key="1">
    <source>
        <dbReference type="EMBL" id="GAA48674.1"/>
    </source>
</evidence>
<feature type="non-terminal residue" evidence="1">
    <location>
        <position position="1"/>
    </location>
</feature>
<keyword evidence="2" id="KW-1185">Reference proteome</keyword>
<dbReference type="Proteomes" id="UP000008909">
    <property type="component" value="Unassembled WGS sequence"/>
</dbReference>
<accession>G7Y6T9</accession>
<sequence>AYEFGDEDGTMHLIECGGWTGKVSVLIYRYVLKSECRSFFWESISITVSVINGALVEKGRCWTDYQFVRMSPSIQLHELFHANHLVNIINWPCLVYTPVAASWIWYLLCGCVKSNPANTFSLSVEGFPSNRPRIALNGCFRKIESCQVSHFAKASPGFR</sequence>
<evidence type="ECO:0000313" key="2">
    <source>
        <dbReference type="Proteomes" id="UP000008909"/>
    </source>
</evidence>
<dbReference type="AlphaFoldDB" id="G7Y6T9"/>
<gene>
    <name evidence="1" type="ORF">CLF_101898</name>
</gene>
<proteinExistence type="predicted"/>
<reference evidence="1" key="1">
    <citation type="journal article" date="2011" name="Genome Biol.">
        <title>The draft genome of the carcinogenic human liver fluke Clonorchis sinensis.</title>
        <authorList>
            <person name="Wang X."/>
            <person name="Chen W."/>
            <person name="Huang Y."/>
            <person name="Sun J."/>
            <person name="Men J."/>
            <person name="Liu H."/>
            <person name="Luo F."/>
            <person name="Guo L."/>
            <person name="Lv X."/>
            <person name="Deng C."/>
            <person name="Zhou C."/>
            <person name="Fan Y."/>
            <person name="Li X."/>
            <person name="Huang L."/>
            <person name="Hu Y."/>
            <person name="Liang C."/>
            <person name="Hu X."/>
            <person name="Xu J."/>
            <person name="Yu X."/>
        </authorList>
    </citation>
    <scope>NUCLEOTIDE SEQUENCE [LARGE SCALE GENOMIC DNA]</scope>
    <source>
        <strain evidence="1">Henan</strain>
    </source>
</reference>
<reference key="2">
    <citation type="submission" date="2011-10" db="EMBL/GenBank/DDBJ databases">
        <title>The genome and transcriptome sequence of Clonorchis sinensis provide insights into the carcinogenic liver fluke.</title>
        <authorList>
            <person name="Wang X."/>
            <person name="Huang Y."/>
            <person name="Chen W."/>
            <person name="Liu H."/>
            <person name="Guo L."/>
            <person name="Chen Y."/>
            <person name="Luo F."/>
            <person name="Zhou W."/>
            <person name="Sun J."/>
            <person name="Mao Q."/>
            <person name="Liang P."/>
            <person name="Zhou C."/>
            <person name="Tian Y."/>
            <person name="Men J."/>
            <person name="Lv X."/>
            <person name="Huang L."/>
            <person name="Zhou J."/>
            <person name="Hu Y."/>
            <person name="Li R."/>
            <person name="Zhang F."/>
            <person name="Lei H."/>
            <person name="Li X."/>
            <person name="Hu X."/>
            <person name="Liang C."/>
            <person name="Xu J."/>
            <person name="Wu Z."/>
            <person name="Yu X."/>
        </authorList>
    </citation>
    <scope>NUCLEOTIDE SEQUENCE</scope>
    <source>
        <strain>Henan</strain>
    </source>
</reference>
<protein>
    <submittedName>
        <fullName evidence="1">Uncharacterized protein</fullName>
    </submittedName>
</protein>
<organism evidence="1 2">
    <name type="scientific">Clonorchis sinensis</name>
    <name type="common">Chinese liver fluke</name>
    <dbReference type="NCBI Taxonomy" id="79923"/>
    <lineage>
        <taxon>Eukaryota</taxon>
        <taxon>Metazoa</taxon>
        <taxon>Spiralia</taxon>
        <taxon>Lophotrochozoa</taxon>
        <taxon>Platyhelminthes</taxon>
        <taxon>Trematoda</taxon>
        <taxon>Digenea</taxon>
        <taxon>Opisthorchiida</taxon>
        <taxon>Opisthorchiata</taxon>
        <taxon>Opisthorchiidae</taxon>
        <taxon>Clonorchis</taxon>
    </lineage>
</organism>